<dbReference type="Gene3D" id="2.60.40.1970">
    <property type="entry name" value="YEATS domain"/>
    <property type="match status" value="1"/>
</dbReference>
<evidence type="ECO:0000313" key="5">
    <source>
        <dbReference type="Proteomes" id="UP001281761"/>
    </source>
</evidence>
<dbReference type="PANTHER" id="PTHR47573:SF2">
    <property type="match status" value="1"/>
</dbReference>
<dbReference type="InterPro" id="IPR055129">
    <property type="entry name" value="YEATS_dom"/>
</dbReference>
<comment type="subcellular location">
    <subcellularLocation>
        <location evidence="2">Nucleus</location>
    </subcellularLocation>
</comment>
<organism evidence="4 5">
    <name type="scientific">Blattamonas nauphoetae</name>
    <dbReference type="NCBI Taxonomy" id="2049346"/>
    <lineage>
        <taxon>Eukaryota</taxon>
        <taxon>Metamonada</taxon>
        <taxon>Preaxostyla</taxon>
        <taxon>Oxymonadida</taxon>
        <taxon>Blattamonas</taxon>
    </lineage>
</organism>
<dbReference type="EMBL" id="JARBJD010000011">
    <property type="protein sequence ID" value="KAK2962448.1"/>
    <property type="molecule type" value="Genomic_DNA"/>
</dbReference>
<evidence type="ECO:0000313" key="4">
    <source>
        <dbReference type="EMBL" id="KAK2962448.1"/>
    </source>
</evidence>
<evidence type="ECO:0000256" key="1">
    <source>
        <dbReference type="ARBA" id="ARBA00023242"/>
    </source>
</evidence>
<protein>
    <recommendedName>
        <fullName evidence="3">YEATS domain-containing protein</fullName>
    </recommendedName>
</protein>
<name>A0ABQ9YF99_9EUKA</name>
<keyword evidence="1 2" id="KW-0539">Nucleus</keyword>
<dbReference type="InterPro" id="IPR005033">
    <property type="entry name" value="YEATS"/>
</dbReference>
<gene>
    <name evidence="4" type="ORF">BLNAU_2691</name>
</gene>
<evidence type="ECO:0000259" key="3">
    <source>
        <dbReference type="PROSITE" id="PS51037"/>
    </source>
</evidence>
<comment type="caution">
    <text evidence="4">The sequence shown here is derived from an EMBL/GenBank/DDBJ whole genome shotgun (WGS) entry which is preliminary data.</text>
</comment>
<accession>A0ABQ9YF99</accession>
<dbReference type="PANTHER" id="PTHR47573">
    <property type="entry name" value="PROTEIN AF-9 HOMOLOG"/>
    <property type="match status" value="1"/>
</dbReference>
<dbReference type="Proteomes" id="UP001281761">
    <property type="component" value="Unassembled WGS sequence"/>
</dbReference>
<feature type="domain" description="YEATS" evidence="3">
    <location>
        <begin position="1"/>
        <end position="130"/>
    </location>
</feature>
<sequence length="232" mass="27266">MHGFDPTNVDLIYKPICYGNTVKDTGLKDGNKKIVEWTAYIRSPYMHDLGSFEEPIIVVSSPPFQISRQGWGEFDIEAEIVIRQRLYDNIIIRFPLKLFSADKSVVHFETYDELLFFDPTPSLQELLRKTDLSKVHYFCEDETYKPNETLQTIHADQERFHQDASFLHKKLGNDITHHKYLDRILKIFNDLVKERNGTRENEAFNQEEHRIFTERVNALSRALGIRQSSRSQ</sequence>
<proteinExistence type="predicted"/>
<reference evidence="4 5" key="1">
    <citation type="journal article" date="2022" name="bioRxiv">
        <title>Genomics of Preaxostyla Flagellates Illuminates Evolutionary Transitions and the Path Towards Mitochondrial Loss.</title>
        <authorList>
            <person name="Novak L.V.F."/>
            <person name="Treitli S.C."/>
            <person name="Pyrih J."/>
            <person name="Halakuc P."/>
            <person name="Pipaliya S.V."/>
            <person name="Vacek V."/>
            <person name="Brzon O."/>
            <person name="Soukal P."/>
            <person name="Eme L."/>
            <person name="Dacks J.B."/>
            <person name="Karnkowska A."/>
            <person name="Elias M."/>
            <person name="Hampl V."/>
        </authorList>
    </citation>
    <scope>NUCLEOTIDE SEQUENCE [LARGE SCALE GENOMIC DNA]</scope>
    <source>
        <strain evidence="4">NAU3</strain>
        <tissue evidence="4">Gut</tissue>
    </source>
</reference>
<evidence type="ECO:0000256" key="2">
    <source>
        <dbReference type="PROSITE-ProRule" id="PRU00376"/>
    </source>
</evidence>
<keyword evidence="5" id="KW-1185">Reference proteome</keyword>
<dbReference type="Pfam" id="PF03366">
    <property type="entry name" value="YEATS"/>
    <property type="match status" value="1"/>
</dbReference>
<dbReference type="PROSITE" id="PS51037">
    <property type="entry name" value="YEATS"/>
    <property type="match status" value="1"/>
</dbReference>
<dbReference type="InterPro" id="IPR038704">
    <property type="entry name" value="YEAST_sf"/>
</dbReference>